<feature type="region of interest" description="Disordered" evidence="1">
    <location>
        <begin position="1"/>
        <end position="21"/>
    </location>
</feature>
<name>A0A9J6B5E7_SOLCO</name>
<dbReference type="Proteomes" id="UP000824120">
    <property type="component" value="Chromosome 1"/>
</dbReference>
<protein>
    <submittedName>
        <fullName evidence="2">Uncharacterized protein</fullName>
    </submittedName>
</protein>
<dbReference type="OrthoDB" id="1304154at2759"/>
<gene>
    <name evidence="2" type="ORF">H5410_003714</name>
</gene>
<proteinExistence type="predicted"/>
<accession>A0A9J6B5E7</accession>
<sequence>MLKRYNSKTRDHKVQNYRRSTGPQNIKPFRFLNFWTKHETFKALIQENWNAEYCGNPFIVFQHKLKKKIQVLQKGKVYIKCKQNSAKISTFGGKTVETQEHKVFHAYVNGRRKKLRLTDIQCRRGQTDIKEIADEAISFFQKQLTEQHMSEDFNLLKHITNLIDEEKHIKLTELTTKDEIKMAVFELSGESCSGPDGFTGKLYQTG</sequence>
<reference evidence="2 3" key="1">
    <citation type="submission" date="2020-09" db="EMBL/GenBank/DDBJ databases">
        <title>De no assembly of potato wild relative species, Solanum commersonii.</title>
        <authorList>
            <person name="Cho K."/>
        </authorList>
    </citation>
    <scope>NUCLEOTIDE SEQUENCE [LARGE SCALE GENOMIC DNA]</scope>
    <source>
        <strain evidence="2">LZ3.2</strain>
        <tissue evidence="2">Leaf</tissue>
    </source>
</reference>
<evidence type="ECO:0000256" key="1">
    <source>
        <dbReference type="SAM" id="MobiDB-lite"/>
    </source>
</evidence>
<dbReference type="EMBL" id="JACXVP010000001">
    <property type="protein sequence ID" value="KAG5631997.1"/>
    <property type="molecule type" value="Genomic_DNA"/>
</dbReference>
<dbReference type="AlphaFoldDB" id="A0A9J6B5E7"/>
<evidence type="ECO:0000313" key="2">
    <source>
        <dbReference type="EMBL" id="KAG5631997.1"/>
    </source>
</evidence>
<comment type="caution">
    <text evidence="2">The sequence shown here is derived from an EMBL/GenBank/DDBJ whole genome shotgun (WGS) entry which is preliminary data.</text>
</comment>
<keyword evidence="3" id="KW-1185">Reference proteome</keyword>
<organism evidence="2 3">
    <name type="scientific">Solanum commersonii</name>
    <name type="common">Commerson's wild potato</name>
    <name type="synonym">Commerson's nightshade</name>
    <dbReference type="NCBI Taxonomy" id="4109"/>
    <lineage>
        <taxon>Eukaryota</taxon>
        <taxon>Viridiplantae</taxon>
        <taxon>Streptophyta</taxon>
        <taxon>Embryophyta</taxon>
        <taxon>Tracheophyta</taxon>
        <taxon>Spermatophyta</taxon>
        <taxon>Magnoliopsida</taxon>
        <taxon>eudicotyledons</taxon>
        <taxon>Gunneridae</taxon>
        <taxon>Pentapetalae</taxon>
        <taxon>asterids</taxon>
        <taxon>lamiids</taxon>
        <taxon>Solanales</taxon>
        <taxon>Solanaceae</taxon>
        <taxon>Solanoideae</taxon>
        <taxon>Solaneae</taxon>
        <taxon>Solanum</taxon>
    </lineage>
</organism>
<evidence type="ECO:0000313" key="3">
    <source>
        <dbReference type="Proteomes" id="UP000824120"/>
    </source>
</evidence>